<accession>A0A1E4QYQ4</accession>
<dbReference type="AlphaFoldDB" id="A0A1E4QYQ4"/>
<reference evidence="1 2" key="1">
    <citation type="submission" date="2016-09" db="EMBL/GenBank/DDBJ databases">
        <title>Draft genome sequence of the soil isolate, Lysinibacillus fusiformis M5, a potential hypoxanthine producer.</title>
        <authorList>
            <person name="Gallegos-Monterrosa R."/>
            <person name="Maroti G."/>
            <person name="Balint B."/>
            <person name="Kovacs A.T."/>
        </authorList>
    </citation>
    <scope>NUCLEOTIDE SEQUENCE [LARGE SCALE GENOMIC DNA]</scope>
    <source>
        <strain evidence="1 2">M5</strain>
    </source>
</reference>
<sequence>MAVGGIIEEKDIGLSIGTNGTFNNTELTEDGKVRLKIVGVTESGEPHYVTEGEWVSEIINIGDNFKEFGKLLTSHTSAGTSSIKAYSRTSNNGRAFDPWIEVLEDGTIQSEKRLFIQVKIVFKAGKIVNTLNVGNITVPTGVDLFSENEYIETQGSLKLKRNHQRDMTIDHTWTGEGSLHRIKVKRDEWVRIDNLNISSKEI</sequence>
<dbReference type="EMBL" id="MECQ01000008">
    <property type="protein sequence ID" value="ODV53309.1"/>
    <property type="molecule type" value="Genomic_DNA"/>
</dbReference>
<dbReference type="Proteomes" id="UP000094784">
    <property type="component" value="Unassembled WGS sequence"/>
</dbReference>
<evidence type="ECO:0000313" key="1">
    <source>
        <dbReference type="EMBL" id="ODV53309.1"/>
    </source>
</evidence>
<evidence type="ECO:0000313" key="2">
    <source>
        <dbReference type="Proteomes" id="UP000094784"/>
    </source>
</evidence>
<dbReference type="OrthoDB" id="2739893at2"/>
<comment type="caution">
    <text evidence="1">The sequence shown here is derived from an EMBL/GenBank/DDBJ whole genome shotgun (WGS) entry which is preliminary data.</text>
</comment>
<proteinExistence type="predicted"/>
<organism evidence="1 2">
    <name type="scientific">Lysinibacillus fusiformis</name>
    <dbReference type="NCBI Taxonomy" id="28031"/>
    <lineage>
        <taxon>Bacteria</taxon>
        <taxon>Bacillati</taxon>
        <taxon>Bacillota</taxon>
        <taxon>Bacilli</taxon>
        <taxon>Bacillales</taxon>
        <taxon>Bacillaceae</taxon>
        <taxon>Lysinibacillus</taxon>
    </lineage>
</organism>
<dbReference type="RefSeq" id="WP_069483550.1">
    <property type="nucleotide sequence ID" value="NZ_JARTJZ010000011.1"/>
</dbReference>
<protein>
    <submittedName>
        <fullName evidence="1">Uncharacterized protein</fullName>
    </submittedName>
</protein>
<gene>
    <name evidence="1" type="ORF">BG258_23700</name>
</gene>
<name>A0A1E4QYQ4_9BACI</name>